<accession>A0A2A2A8I7</accession>
<dbReference type="Proteomes" id="UP000217999">
    <property type="component" value="Unassembled WGS sequence"/>
</dbReference>
<dbReference type="AlphaFoldDB" id="A0A2A2A8I7"/>
<dbReference type="Pfam" id="PF12365">
    <property type="entry name" value="DUF3649"/>
    <property type="match status" value="1"/>
</dbReference>
<feature type="transmembrane region" description="Helical" evidence="1">
    <location>
        <begin position="69"/>
        <end position="91"/>
    </location>
</feature>
<comment type="caution">
    <text evidence="2">The sequence shown here is derived from an EMBL/GenBank/DDBJ whole genome shotgun (WGS) entry which is preliminary data.</text>
</comment>
<evidence type="ECO:0000256" key="1">
    <source>
        <dbReference type="SAM" id="Phobius"/>
    </source>
</evidence>
<protein>
    <submittedName>
        <fullName evidence="2">Iron uptake protein</fullName>
    </submittedName>
</protein>
<feature type="transmembrane region" description="Helical" evidence="1">
    <location>
        <begin position="97"/>
        <end position="116"/>
    </location>
</feature>
<keyword evidence="1" id="KW-0812">Transmembrane</keyword>
<evidence type="ECO:0000313" key="2">
    <source>
        <dbReference type="EMBL" id="PAT34058.1"/>
    </source>
</evidence>
<evidence type="ECO:0000313" key="3">
    <source>
        <dbReference type="Proteomes" id="UP000217999"/>
    </source>
</evidence>
<dbReference type="RefSeq" id="WP_095550238.1">
    <property type="nucleotide sequence ID" value="NZ_NSJF01000005.1"/>
</dbReference>
<organism evidence="2 3">
    <name type="scientific">Vandammella animalimorsus</name>
    <dbReference type="NCBI Taxonomy" id="2029117"/>
    <lineage>
        <taxon>Bacteria</taxon>
        <taxon>Pseudomonadati</taxon>
        <taxon>Pseudomonadota</taxon>
        <taxon>Betaproteobacteria</taxon>
        <taxon>Burkholderiales</taxon>
        <taxon>Comamonadaceae</taxon>
        <taxon>Vandammella</taxon>
    </lineage>
</organism>
<proteinExistence type="predicted"/>
<keyword evidence="1" id="KW-1133">Transmembrane helix</keyword>
<dbReference type="EMBL" id="NSJF01000005">
    <property type="protein sequence ID" value="PAT34058.1"/>
    <property type="molecule type" value="Genomic_DNA"/>
</dbReference>
<reference evidence="2 3" key="1">
    <citation type="submission" date="2017-08" db="EMBL/GenBank/DDBJ databases">
        <title>WGS of Clinical strains of the CDC Group NO-1 linked to zoonotic infections in humans.</title>
        <authorList>
            <person name="Bernier A.-M."/>
            <person name="Bernard K."/>
        </authorList>
    </citation>
    <scope>NUCLEOTIDE SEQUENCE [LARGE SCALE GENOMIC DNA]</scope>
    <source>
        <strain evidence="2 3">NML03-0146</strain>
    </source>
</reference>
<keyword evidence="1" id="KW-0472">Membrane</keyword>
<gene>
    <name evidence="2" type="ORF">CK620_10420</name>
</gene>
<name>A0A2A2A8I7_9BURK</name>
<sequence>MPHRANPTPAPTVAALALRPARSAAQALAWWQRWAGLMARVVAAIIGGYVLAALVSIAAAALPMPKTEGVMTGTLLSFLVYACAVVWVFAARSALRAWGGLLAAALPLLALAWLVWQGAQA</sequence>
<dbReference type="InterPro" id="IPR022109">
    <property type="entry name" value="DUF3649"/>
</dbReference>
<feature type="transmembrane region" description="Helical" evidence="1">
    <location>
        <begin position="41"/>
        <end position="62"/>
    </location>
</feature>